<keyword evidence="1" id="KW-1133">Transmembrane helix</keyword>
<evidence type="ECO:0000313" key="4">
    <source>
        <dbReference type="Proteomes" id="UP000663832"/>
    </source>
</evidence>
<dbReference type="Proteomes" id="UP000663832">
    <property type="component" value="Unassembled WGS sequence"/>
</dbReference>
<evidence type="ECO:0000313" key="3">
    <source>
        <dbReference type="EMBL" id="CAF1001526.1"/>
    </source>
</evidence>
<dbReference type="EMBL" id="CAJNOM010000080">
    <property type="protein sequence ID" value="CAF1001526.1"/>
    <property type="molecule type" value="Genomic_DNA"/>
</dbReference>
<dbReference type="Proteomes" id="UP000663877">
    <property type="component" value="Unassembled WGS sequence"/>
</dbReference>
<dbReference type="AlphaFoldDB" id="A0A814GVT6"/>
<keyword evidence="1" id="KW-0812">Transmembrane</keyword>
<evidence type="ECO:0000313" key="2">
    <source>
        <dbReference type="EMBL" id="CAF0901714.1"/>
    </source>
</evidence>
<protein>
    <submittedName>
        <fullName evidence="3">Uncharacterized protein</fullName>
    </submittedName>
</protein>
<reference evidence="3" key="1">
    <citation type="submission" date="2021-02" db="EMBL/GenBank/DDBJ databases">
        <authorList>
            <person name="Nowell W R."/>
        </authorList>
    </citation>
    <scope>NUCLEOTIDE SEQUENCE</scope>
</reference>
<organism evidence="3 4">
    <name type="scientific">Adineta steineri</name>
    <dbReference type="NCBI Taxonomy" id="433720"/>
    <lineage>
        <taxon>Eukaryota</taxon>
        <taxon>Metazoa</taxon>
        <taxon>Spiralia</taxon>
        <taxon>Gnathifera</taxon>
        <taxon>Rotifera</taxon>
        <taxon>Eurotatoria</taxon>
        <taxon>Bdelloidea</taxon>
        <taxon>Adinetida</taxon>
        <taxon>Adinetidae</taxon>
        <taxon>Adineta</taxon>
    </lineage>
</organism>
<keyword evidence="4" id="KW-1185">Reference proteome</keyword>
<feature type="transmembrane region" description="Helical" evidence="1">
    <location>
        <begin position="114"/>
        <end position="137"/>
    </location>
</feature>
<comment type="caution">
    <text evidence="3">The sequence shown here is derived from an EMBL/GenBank/DDBJ whole genome shotgun (WGS) entry which is preliminary data.</text>
</comment>
<keyword evidence="1" id="KW-0472">Membrane</keyword>
<name>A0A814GVT6_9BILA</name>
<dbReference type="OrthoDB" id="10043499at2759"/>
<proteinExistence type="predicted"/>
<sequence>MVSICPLLIRASFIGRTYHDFQLKFQSPSTNCTNEYQDNPLLIQFTRILNSTLNDTSYILYNPTESTNQFPHLQVFHNDHVNLCIRSALHTNNNDMICHEFYMITMLSSINTSLWPLLIIFSYITILLFAMLFSLFAQKFNKFSKTLFSRSITKKLVRKHNIRSFIPLIQRHEHNHHLKKIDEKKEFLKLVDIIAKDYRSKNKYIYYSDTK</sequence>
<dbReference type="EMBL" id="CAJNOI010000037">
    <property type="protein sequence ID" value="CAF0901714.1"/>
    <property type="molecule type" value="Genomic_DNA"/>
</dbReference>
<evidence type="ECO:0000256" key="1">
    <source>
        <dbReference type="SAM" id="Phobius"/>
    </source>
</evidence>
<accession>A0A814GVT6</accession>
<gene>
    <name evidence="2" type="ORF">BJG266_LOCUS10508</name>
    <name evidence="3" type="ORF">QVE165_LOCUS14961</name>
</gene>